<feature type="binding site" evidence="1">
    <location>
        <position position="163"/>
    </location>
    <ligand>
        <name>Zn(2+)</name>
        <dbReference type="ChEBI" id="CHEBI:29105"/>
    </ligand>
</feature>
<dbReference type="SUPFAM" id="SSF101152">
    <property type="entry name" value="Mob1/phocein"/>
    <property type="match status" value="1"/>
</dbReference>
<keyword evidence="4" id="KW-1185">Reference proteome</keyword>
<dbReference type="InterPro" id="IPR036703">
    <property type="entry name" value="MOB_kinase_act_sf"/>
</dbReference>
<feature type="region of interest" description="Disordered" evidence="2">
    <location>
        <begin position="218"/>
        <end position="241"/>
    </location>
</feature>
<evidence type="ECO:0000313" key="4">
    <source>
        <dbReference type="Proteomes" id="UP000014500"/>
    </source>
</evidence>
<dbReference type="EnsemblMetazoa" id="SMAR000608-RA">
    <property type="protein sequence ID" value="SMAR000608-PA"/>
    <property type="gene ID" value="SMAR000608"/>
</dbReference>
<protein>
    <recommendedName>
        <fullName evidence="5">MOB kinase activator-like 2</fullName>
    </recommendedName>
</protein>
<sequence>MGTIMKARKKEKDSPQSAPDEQKLYLENTMLEQCFSDVDFRRLVEQPSGLEYNEWLASHTLAFFEHINLIYGTISEFCTMSGCPDMTGPCSRQYLWFDERGKKCKVAAPHYIDYVMTFTQKTINDETIFPTKYANDFPTSIESIVKKIHQLLFHVVAHMYHAHFKELVLLSLHAHLNLVFTHLVLFNERYRLIEEKETDVLHDLAIGLKLLGATDSGDANASQERGGGSSVTSGVAESGDNNCVKTNDGDCSGNVSTNVDTQPALSLYLDGGVEVQFI</sequence>
<dbReference type="EMBL" id="JH430152">
    <property type="status" value="NOT_ANNOTATED_CDS"/>
    <property type="molecule type" value="Genomic_DNA"/>
</dbReference>
<reference evidence="3" key="2">
    <citation type="submission" date="2015-02" db="UniProtKB">
        <authorList>
            <consortium name="EnsemblMetazoa"/>
        </authorList>
    </citation>
    <scope>IDENTIFICATION</scope>
</reference>
<reference evidence="4" key="1">
    <citation type="submission" date="2011-05" db="EMBL/GenBank/DDBJ databases">
        <authorList>
            <person name="Richards S.R."/>
            <person name="Qu J."/>
            <person name="Jiang H."/>
            <person name="Jhangiani S.N."/>
            <person name="Agravi P."/>
            <person name="Goodspeed R."/>
            <person name="Gross S."/>
            <person name="Mandapat C."/>
            <person name="Jackson L."/>
            <person name="Mathew T."/>
            <person name="Pu L."/>
            <person name="Thornton R."/>
            <person name="Saada N."/>
            <person name="Wilczek-Boney K.B."/>
            <person name="Lee S."/>
            <person name="Kovar C."/>
            <person name="Wu Y."/>
            <person name="Scherer S.E."/>
            <person name="Worley K.C."/>
            <person name="Muzny D.M."/>
            <person name="Gibbs R."/>
        </authorList>
    </citation>
    <scope>NUCLEOTIDE SEQUENCE</scope>
    <source>
        <strain evidence="4">Brora</strain>
    </source>
</reference>
<dbReference type="PANTHER" id="PTHR22599">
    <property type="entry name" value="MPS ONE BINDER KINASE ACTIVATOR-LIKE MOB"/>
    <property type="match status" value="1"/>
</dbReference>
<keyword evidence="1" id="KW-0862">Zinc</keyword>
<organism evidence="3 4">
    <name type="scientific">Strigamia maritima</name>
    <name type="common">European centipede</name>
    <name type="synonym">Geophilus maritimus</name>
    <dbReference type="NCBI Taxonomy" id="126957"/>
    <lineage>
        <taxon>Eukaryota</taxon>
        <taxon>Metazoa</taxon>
        <taxon>Ecdysozoa</taxon>
        <taxon>Arthropoda</taxon>
        <taxon>Myriapoda</taxon>
        <taxon>Chilopoda</taxon>
        <taxon>Pleurostigmophora</taxon>
        <taxon>Geophilomorpha</taxon>
        <taxon>Linotaeniidae</taxon>
        <taxon>Strigamia</taxon>
    </lineage>
</organism>
<evidence type="ECO:0000256" key="2">
    <source>
        <dbReference type="SAM" id="MobiDB-lite"/>
    </source>
</evidence>
<evidence type="ECO:0000313" key="3">
    <source>
        <dbReference type="EnsemblMetazoa" id="SMAR000608-PA"/>
    </source>
</evidence>
<dbReference type="Proteomes" id="UP000014500">
    <property type="component" value="Unassembled WGS sequence"/>
</dbReference>
<feature type="binding site" evidence="1">
    <location>
        <position position="83"/>
    </location>
    <ligand>
        <name>Zn(2+)</name>
        <dbReference type="ChEBI" id="CHEBI:29105"/>
    </ligand>
</feature>
<evidence type="ECO:0000256" key="1">
    <source>
        <dbReference type="PIRSR" id="PIRSR605301-1"/>
    </source>
</evidence>
<feature type="binding site" evidence="1">
    <location>
        <position position="78"/>
    </location>
    <ligand>
        <name>Zn(2+)</name>
        <dbReference type="ChEBI" id="CHEBI:29105"/>
    </ligand>
</feature>
<evidence type="ECO:0008006" key="5">
    <source>
        <dbReference type="Google" id="ProtNLM"/>
    </source>
</evidence>
<dbReference type="AlphaFoldDB" id="T1IIB5"/>
<accession>T1IIB5</accession>
<dbReference type="SMART" id="SM01388">
    <property type="entry name" value="Mob1_phocein"/>
    <property type="match status" value="1"/>
</dbReference>
<dbReference type="InterPro" id="IPR005301">
    <property type="entry name" value="MOB_kinase_act_fam"/>
</dbReference>
<dbReference type="eggNOG" id="KOG0440">
    <property type="taxonomic scope" value="Eukaryota"/>
</dbReference>
<keyword evidence="1" id="KW-0479">Metal-binding</keyword>
<dbReference type="OMA" id="RNETIHI"/>
<feature type="compositionally biased region" description="Polar residues" evidence="2">
    <location>
        <begin position="230"/>
        <end position="241"/>
    </location>
</feature>
<proteinExistence type="predicted"/>
<dbReference type="Gene3D" id="1.20.140.30">
    <property type="entry name" value="MOB kinase activator"/>
    <property type="match status" value="1"/>
</dbReference>
<name>T1IIB5_STRMM</name>
<feature type="binding site" evidence="1">
    <location>
        <position position="158"/>
    </location>
    <ligand>
        <name>Zn(2+)</name>
        <dbReference type="ChEBI" id="CHEBI:29105"/>
    </ligand>
</feature>
<dbReference type="STRING" id="126957.T1IIB5"/>
<dbReference type="HOGENOM" id="CLU_038321_1_0_1"/>
<dbReference type="Pfam" id="PF03637">
    <property type="entry name" value="Mob1_phocein"/>
    <property type="match status" value="1"/>
</dbReference>
<dbReference type="PhylomeDB" id="T1IIB5"/>